<evidence type="ECO:0000313" key="2">
    <source>
        <dbReference type="EMBL" id="KAK0604112.1"/>
    </source>
</evidence>
<dbReference type="EMBL" id="JAUESC010000002">
    <property type="protein sequence ID" value="KAK0604112.1"/>
    <property type="molecule type" value="Genomic_DNA"/>
</dbReference>
<comment type="caution">
    <text evidence="2">The sequence shown here is derived from an EMBL/GenBank/DDBJ whole genome shotgun (WGS) entry which is preliminary data.</text>
</comment>
<dbReference type="InterPro" id="IPR050942">
    <property type="entry name" value="F-box_BR-signaling"/>
</dbReference>
<evidence type="ECO:0000313" key="3">
    <source>
        <dbReference type="Proteomes" id="UP001168877"/>
    </source>
</evidence>
<dbReference type="PANTHER" id="PTHR44259:SF15">
    <property type="entry name" value="F-BOX PROTEIN KIB2-RELATED"/>
    <property type="match status" value="1"/>
</dbReference>
<proteinExistence type="predicted"/>
<name>A0AA39TB54_ACESA</name>
<reference evidence="2" key="1">
    <citation type="journal article" date="2022" name="Plant J.">
        <title>Strategies of tolerance reflected in two North American maple genomes.</title>
        <authorList>
            <person name="McEvoy S.L."/>
            <person name="Sezen U.U."/>
            <person name="Trouern-Trend A."/>
            <person name="McMahon S.M."/>
            <person name="Schaberg P.G."/>
            <person name="Yang J."/>
            <person name="Wegrzyn J.L."/>
            <person name="Swenson N.G."/>
        </authorList>
    </citation>
    <scope>NUCLEOTIDE SEQUENCE</scope>
    <source>
        <strain evidence="2">NS2018</strain>
    </source>
</reference>
<dbReference type="PANTHER" id="PTHR44259">
    <property type="entry name" value="OS07G0183000 PROTEIN-RELATED"/>
    <property type="match status" value="1"/>
</dbReference>
<accession>A0AA39TB54</accession>
<protein>
    <recommendedName>
        <fullName evidence="1">KIB1-4 beta-propeller domain-containing protein</fullName>
    </recommendedName>
</protein>
<organism evidence="2 3">
    <name type="scientific">Acer saccharum</name>
    <name type="common">Sugar maple</name>
    <dbReference type="NCBI Taxonomy" id="4024"/>
    <lineage>
        <taxon>Eukaryota</taxon>
        <taxon>Viridiplantae</taxon>
        <taxon>Streptophyta</taxon>
        <taxon>Embryophyta</taxon>
        <taxon>Tracheophyta</taxon>
        <taxon>Spermatophyta</taxon>
        <taxon>Magnoliopsida</taxon>
        <taxon>eudicotyledons</taxon>
        <taxon>Gunneridae</taxon>
        <taxon>Pentapetalae</taxon>
        <taxon>rosids</taxon>
        <taxon>malvids</taxon>
        <taxon>Sapindales</taxon>
        <taxon>Sapindaceae</taxon>
        <taxon>Hippocastanoideae</taxon>
        <taxon>Acereae</taxon>
        <taxon>Acer</taxon>
    </lineage>
</organism>
<gene>
    <name evidence="2" type="ORF">LWI29_012145</name>
</gene>
<reference evidence="2" key="2">
    <citation type="submission" date="2023-06" db="EMBL/GenBank/DDBJ databases">
        <authorList>
            <person name="Swenson N.G."/>
            <person name="Wegrzyn J.L."/>
            <person name="Mcevoy S.L."/>
        </authorList>
    </citation>
    <scope>NUCLEOTIDE SEQUENCE</scope>
    <source>
        <strain evidence="2">NS2018</strain>
        <tissue evidence="2">Leaf</tissue>
    </source>
</reference>
<evidence type="ECO:0000259" key="1">
    <source>
        <dbReference type="Pfam" id="PF03478"/>
    </source>
</evidence>
<dbReference type="Proteomes" id="UP001168877">
    <property type="component" value="Unassembled WGS sequence"/>
</dbReference>
<sequence>MYRCGNVCVSWQSVAISIIPQYLLLSNVSIFKDQQDYSSTVCSYFYPEHLQYFKNKKSCVLFDLITKNVRKIYLQKELKGRWFTGSSFGWLLTICIESPHKMRLINPFFLDQKIELPSTTKLGRRDVNELIFNRELRVITSTNPLDQNCIFVSIGGDSFWRPPVFCKLGDKSWTVISNLQGRTCSDVMFHKGEFYAVDSYGNLLRVNLNSSSKPCLEWGSNMYGNINYLVEFEGHLLLVGRRRKKTKKIVPKRGREIEYERTVGFDVYRWIQEEKRWSDVEDIGNNVILLGKYSSISIPVDHLKAKCECICGDFKANCIYFIDDVRYWSSDHTRNDAGVYNMASHRIYSLPESWPTWTSPVNWLRPMF</sequence>
<dbReference type="AlphaFoldDB" id="A0AA39TB54"/>
<dbReference type="Pfam" id="PF03478">
    <property type="entry name" value="Beta-prop_KIB1-4"/>
    <property type="match status" value="1"/>
</dbReference>
<feature type="domain" description="KIB1-4 beta-propeller" evidence="1">
    <location>
        <begin position="61"/>
        <end position="341"/>
    </location>
</feature>
<keyword evidence="3" id="KW-1185">Reference proteome</keyword>
<dbReference type="InterPro" id="IPR005174">
    <property type="entry name" value="KIB1-4_b-propeller"/>
</dbReference>